<gene>
    <name evidence="6" type="ORF">GKD88_02270</name>
    <name evidence="5" type="ORF">GKE08_02470</name>
</gene>
<dbReference type="Proteomes" id="UP000433575">
    <property type="component" value="Unassembled WGS sequence"/>
</dbReference>
<dbReference type="Proteomes" id="UP000480929">
    <property type="component" value="Unassembled WGS sequence"/>
</dbReference>
<evidence type="ECO:0000313" key="6">
    <source>
        <dbReference type="EMBL" id="MSC31947.1"/>
    </source>
</evidence>
<proteinExistence type="predicted"/>
<sequence length="410" mass="48281">MEEKKLLEKASTDFVRNNMLINYCLWDDKELLIESFVKNNQIPLRFDLKEYYFCITGIDKKYNLIVDSKIFQQQVEATHAIYREIEKLLDKNHCRGNCFLIKVDNSKQLAVLFSKDVDCQKSAVQIGEEIHRYFLQRPPYSTENQRFVATSLTGAYQGYEDMHWAYLKARQLNDLHFFELDCLVITEEVLKQRIDPGILAIYENCRRLRNELCTGNLSAVLEQVNYVFDYLVRNSLDMNCCMAAHTFVMAILSLFVKVYGVQLDLDFTPQDFFSLSEYQNHLENQIRRLYQDRECSPWYTAEVLLALGFIHENYMKDISLKLVAEYTNTNVSHLSSEFNRQTGRSLPDFISGLRIEKACRDLEKTTMTINQISREVGFNSVRYFTEIFKKYCGKTPIQYRLQFKPIEPQD</sequence>
<keyword evidence="8" id="KW-1185">Reference proteome</keyword>
<evidence type="ECO:0000313" key="8">
    <source>
        <dbReference type="Proteomes" id="UP000480929"/>
    </source>
</evidence>
<dbReference type="InterPro" id="IPR009057">
    <property type="entry name" value="Homeodomain-like_sf"/>
</dbReference>
<dbReference type="OrthoDB" id="247151at2"/>
<evidence type="ECO:0000313" key="5">
    <source>
        <dbReference type="EMBL" id="MSA88192.1"/>
    </source>
</evidence>
<dbReference type="SUPFAM" id="SSF46689">
    <property type="entry name" value="Homeodomain-like"/>
    <property type="match status" value="1"/>
</dbReference>
<dbReference type="GO" id="GO:0003700">
    <property type="term" value="F:DNA-binding transcription factor activity"/>
    <property type="evidence" value="ECO:0007669"/>
    <property type="project" value="InterPro"/>
</dbReference>
<dbReference type="EMBL" id="WKPJ01000002">
    <property type="protein sequence ID" value="MSA88192.1"/>
    <property type="molecule type" value="Genomic_DNA"/>
</dbReference>
<evidence type="ECO:0000259" key="4">
    <source>
        <dbReference type="PROSITE" id="PS01124"/>
    </source>
</evidence>
<evidence type="ECO:0000256" key="1">
    <source>
        <dbReference type="ARBA" id="ARBA00023015"/>
    </source>
</evidence>
<keyword evidence="3" id="KW-0804">Transcription</keyword>
<comment type="caution">
    <text evidence="5">The sequence shown here is derived from an EMBL/GenBank/DDBJ whole genome shotgun (WGS) entry which is preliminary data.</text>
</comment>
<dbReference type="GO" id="GO:0043565">
    <property type="term" value="F:sequence-specific DNA binding"/>
    <property type="evidence" value="ECO:0007669"/>
    <property type="project" value="InterPro"/>
</dbReference>
<dbReference type="PANTHER" id="PTHR43280:SF2">
    <property type="entry name" value="HTH-TYPE TRANSCRIPTIONAL REGULATOR EXSA"/>
    <property type="match status" value="1"/>
</dbReference>
<name>A0A6N7S3E0_9FIRM</name>
<evidence type="ECO:0000256" key="3">
    <source>
        <dbReference type="ARBA" id="ARBA00023163"/>
    </source>
</evidence>
<dbReference type="RefSeq" id="WP_154237823.1">
    <property type="nucleotide sequence ID" value="NZ_CALJPI010000099.1"/>
</dbReference>
<dbReference type="PROSITE" id="PS01124">
    <property type="entry name" value="HTH_ARAC_FAMILY_2"/>
    <property type="match status" value="1"/>
</dbReference>
<evidence type="ECO:0000256" key="2">
    <source>
        <dbReference type="ARBA" id="ARBA00023125"/>
    </source>
</evidence>
<dbReference type="InterPro" id="IPR020449">
    <property type="entry name" value="Tscrpt_reg_AraC-type_HTH"/>
</dbReference>
<protein>
    <submittedName>
        <fullName evidence="5">Helix-turn-helix domain-containing protein</fullName>
    </submittedName>
</protein>
<dbReference type="PANTHER" id="PTHR43280">
    <property type="entry name" value="ARAC-FAMILY TRANSCRIPTIONAL REGULATOR"/>
    <property type="match status" value="1"/>
</dbReference>
<dbReference type="InterPro" id="IPR018060">
    <property type="entry name" value="HTH_AraC"/>
</dbReference>
<dbReference type="PRINTS" id="PR00032">
    <property type="entry name" value="HTHARAC"/>
</dbReference>
<dbReference type="Pfam" id="PF12833">
    <property type="entry name" value="HTH_18"/>
    <property type="match status" value="1"/>
</dbReference>
<dbReference type="SMART" id="SM00342">
    <property type="entry name" value="HTH_ARAC"/>
    <property type="match status" value="1"/>
</dbReference>
<reference evidence="7 8" key="1">
    <citation type="journal article" date="2019" name="Nat. Med.">
        <title>A library of human gut bacterial isolates paired with longitudinal multiomics data enables mechanistic microbiome research.</title>
        <authorList>
            <person name="Poyet M."/>
            <person name="Groussin M."/>
            <person name="Gibbons S.M."/>
            <person name="Avila-Pacheco J."/>
            <person name="Jiang X."/>
            <person name="Kearney S.M."/>
            <person name="Perrotta A.R."/>
            <person name="Berdy B."/>
            <person name="Zhao S."/>
            <person name="Lieberman T.D."/>
            <person name="Swanson P.K."/>
            <person name="Smith M."/>
            <person name="Roesemann S."/>
            <person name="Alexander J.E."/>
            <person name="Rich S.A."/>
            <person name="Livny J."/>
            <person name="Vlamakis H."/>
            <person name="Clish C."/>
            <person name="Bullock K."/>
            <person name="Deik A."/>
            <person name="Scott J."/>
            <person name="Pierce K.A."/>
            <person name="Xavier R.J."/>
            <person name="Alm E.J."/>
        </authorList>
    </citation>
    <scope>NUCLEOTIDE SEQUENCE [LARGE SCALE GENOMIC DNA]</scope>
    <source>
        <strain evidence="5 7">BIOML-A4</strain>
        <strain evidence="6 8">BIOML-A5</strain>
    </source>
</reference>
<accession>A0A6N7S3E0</accession>
<dbReference type="Gene3D" id="1.10.10.60">
    <property type="entry name" value="Homeodomain-like"/>
    <property type="match status" value="2"/>
</dbReference>
<dbReference type="AlphaFoldDB" id="A0A6N7S3E0"/>
<dbReference type="InterPro" id="IPR018062">
    <property type="entry name" value="HTH_AraC-typ_CS"/>
</dbReference>
<keyword evidence="1" id="KW-0805">Transcription regulation</keyword>
<feature type="domain" description="HTH araC/xylS-type" evidence="4">
    <location>
        <begin position="304"/>
        <end position="402"/>
    </location>
</feature>
<evidence type="ECO:0000313" key="7">
    <source>
        <dbReference type="Proteomes" id="UP000433575"/>
    </source>
</evidence>
<dbReference type="EMBL" id="WKPI01000002">
    <property type="protein sequence ID" value="MSC31947.1"/>
    <property type="molecule type" value="Genomic_DNA"/>
</dbReference>
<dbReference type="PROSITE" id="PS00041">
    <property type="entry name" value="HTH_ARAC_FAMILY_1"/>
    <property type="match status" value="1"/>
</dbReference>
<keyword evidence="2" id="KW-0238">DNA-binding</keyword>
<organism evidence="5 7">
    <name type="scientific">Holdemania massiliensis</name>
    <dbReference type="NCBI Taxonomy" id="1468449"/>
    <lineage>
        <taxon>Bacteria</taxon>
        <taxon>Bacillati</taxon>
        <taxon>Bacillota</taxon>
        <taxon>Erysipelotrichia</taxon>
        <taxon>Erysipelotrichales</taxon>
        <taxon>Erysipelotrichaceae</taxon>
        <taxon>Holdemania</taxon>
    </lineage>
</organism>